<feature type="transmembrane region" description="Helical" evidence="1">
    <location>
        <begin position="153"/>
        <end position="174"/>
    </location>
</feature>
<sequence>MSIATTEPRTVPKTPARSRIGAVLQLHTVAWPLLIAWPVGILLISFLISFTIYAIVGNEEGEGFTGSVFSVYGFVLAFYLQSMTQTFPFALGLSVTRREFFTATTVMALAQSAVFAIALQLLSVLESATNGWGVHMRMFGIARYFTDNTAVQLLALFATLLLTSSIAMLAGAIYQRWRITGLLASLTGLFGLLGLSAIAITWAGWWPAIGSWFVDTPRVVPMALLPLALAIACIAGAWATLRRATP</sequence>
<dbReference type="Proteomes" id="UP000230886">
    <property type="component" value="Unassembled WGS sequence"/>
</dbReference>
<evidence type="ECO:0000313" key="4">
    <source>
        <dbReference type="Proteomes" id="UP000230886"/>
    </source>
</evidence>
<dbReference type="EMBL" id="NOVD01000057">
    <property type="protein sequence ID" value="PCK23135.1"/>
    <property type="molecule type" value="Genomic_DNA"/>
</dbReference>
<feature type="transmembrane region" description="Helical" evidence="1">
    <location>
        <begin position="181"/>
        <end position="203"/>
    </location>
</feature>
<dbReference type="KEGG" id="rqi:C1M55_06310"/>
<feature type="transmembrane region" description="Helical" evidence="1">
    <location>
        <begin position="29"/>
        <end position="56"/>
    </location>
</feature>
<protein>
    <submittedName>
        <fullName evidence="3">ABC transporter permease</fullName>
    </submittedName>
</protein>
<evidence type="ECO:0000256" key="1">
    <source>
        <dbReference type="SAM" id="Phobius"/>
    </source>
</evidence>
<accession>A0A1C4FT24</accession>
<evidence type="ECO:0000313" key="3">
    <source>
        <dbReference type="EMBL" id="PCK23135.1"/>
    </source>
</evidence>
<dbReference type="AlphaFoldDB" id="A0A1C4FT24"/>
<name>A0A1C4FT24_RHOSG</name>
<keyword evidence="1" id="KW-0472">Membrane</keyword>
<keyword evidence="1" id="KW-1133">Transmembrane helix</keyword>
<reference evidence="2" key="2">
    <citation type="submission" date="2023-02" db="EMBL/GenBank/DDBJ databases">
        <title>A novel hydrolase synthesized by Rhodococcus erythropolis HQ is responsible for the detoxification of Zearalenone.</title>
        <authorList>
            <person name="Hu J."/>
            <person name="Xu J."/>
        </authorList>
    </citation>
    <scope>NUCLEOTIDE SEQUENCE</scope>
    <source>
        <strain evidence="2">HQ</strain>
    </source>
</reference>
<organism evidence="3 4">
    <name type="scientific">Rhodococcus qingshengii</name>
    <dbReference type="NCBI Taxonomy" id="334542"/>
    <lineage>
        <taxon>Bacteria</taxon>
        <taxon>Bacillati</taxon>
        <taxon>Actinomycetota</taxon>
        <taxon>Actinomycetes</taxon>
        <taxon>Mycobacteriales</taxon>
        <taxon>Nocardiaceae</taxon>
        <taxon>Rhodococcus</taxon>
        <taxon>Rhodococcus erythropolis group</taxon>
    </lineage>
</organism>
<evidence type="ECO:0000313" key="2">
    <source>
        <dbReference type="EMBL" id="MDE8645727.1"/>
    </source>
</evidence>
<dbReference type="EMBL" id="JARDXE010000007">
    <property type="protein sequence ID" value="MDE8645727.1"/>
    <property type="molecule type" value="Genomic_DNA"/>
</dbReference>
<feature type="transmembrane region" description="Helical" evidence="1">
    <location>
        <begin position="223"/>
        <end position="241"/>
    </location>
</feature>
<feature type="transmembrane region" description="Helical" evidence="1">
    <location>
        <begin position="100"/>
        <end position="122"/>
    </location>
</feature>
<proteinExistence type="predicted"/>
<reference evidence="3 4" key="1">
    <citation type="submission" date="2017-07" db="EMBL/GenBank/DDBJ databases">
        <title>Draft sequence of Rhodococcus enclensis 23b-28.</title>
        <authorList>
            <person name="Besaury L."/>
            <person name="Sancelme M."/>
            <person name="Amato P."/>
            <person name="Lallement A."/>
            <person name="Delort A.-M."/>
        </authorList>
    </citation>
    <scope>NUCLEOTIDE SEQUENCE [LARGE SCALE GENOMIC DNA]</scope>
    <source>
        <strain evidence="3 4">23b-28</strain>
    </source>
</reference>
<dbReference type="RefSeq" id="WP_007726514.1">
    <property type="nucleotide sequence ID" value="NZ_CP025959.1"/>
</dbReference>
<comment type="caution">
    <text evidence="3">The sequence shown here is derived from an EMBL/GenBank/DDBJ whole genome shotgun (WGS) entry which is preliminary data.</text>
</comment>
<keyword evidence="1" id="KW-0812">Transmembrane</keyword>
<gene>
    <name evidence="3" type="ORF">CHR55_30990</name>
    <name evidence="2" type="ORF">PXH69_12270</name>
</gene>
<dbReference type="Proteomes" id="UP001217325">
    <property type="component" value="Unassembled WGS sequence"/>
</dbReference>